<feature type="compositionally biased region" description="Low complexity" evidence="1">
    <location>
        <begin position="162"/>
        <end position="175"/>
    </location>
</feature>
<evidence type="ECO:0000313" key="4">
    <source>
        <dbReference type="Proteomes" id="UP001152798"/>
    </source>
</evidence>
<dbReference type="AlphaFoldDB" id="A0A9P0HF20"/>
<name>A0A9P0HF20_NEZVI</name>
<evidence type="ECO:0000256" key="2">
    <source>
        <dbReference type="SAM" id="Phobius"/>
    </source>
</evidence>
<keyword evidence="2" id="KW-1133">Transmembrane helix</keyword>
<feature type="compositionally biased region" description="Low complexity" evidence="1">
    <location>
        <begin position="241"/>
        <end position="258"/>
    </location>
</feature>
<feature type="region of interest" description="Disordered" evidence="1">
    <location>
        <begin position="349"/>
        <end position="373"/>
    </location>
</feature>
<feature type="transmembrane region" description="Helical" evidence="2">
    <location>
        <begin position="7"/>
        <end position="27"/>
    </location>
</feature>
<dbReference type="Proteomes" id="UP001152798">
    <property type="component" value="Chromosome 5"/>
</dbReference>
<feature type="region of interest" description="Disordered" evidence="1">
    <location>
        <begin position="196"/>
        <end position="268"/>
    </location>
</feature>
<proteinExistence type="predicted"/>
<keyword evidence="2" id="KW-0472">Membrane</keyword>
<feature type="region of interest" description="Disordered" evidence="1">
    <location>
        <begin position="151"/>
        <end position="175"/>
    </location>
</feature>
<gene>
    <name evidence="3" type="ORF">NEZAVI_LOCUS10279</name>
</gene>
<organism evidence="3 4">
    <name type="scientific">Nezara viridula</name>
    <name type="common">Southern green stink bug</name>
    <name type="synonym">Cimex viridulus</name>
    <dbReference type="NCBI Taxonomy" id="85310"/>
    <lineage>
        <taxon>Eukaryota</taxon>
        <taxon>Metazoa</taxon>
        <taxon>Ecdysozoa</taxon>
        <taxon>Arthropoda</taxon>
        <taxon>Hexapoda</taxon>
        <taxon>Insecta</taxon>
        <taxon>Pterygota</taxon>
        <taxon>Neoptera</taxon>
        <taxon>Paraneoptera</taxon>
        <taxon>Hemiptera</taxon>
        <taxon>Heteroptera</taxon>
        <taxon>Panheteroptera</taxon>
        <taxon>Pentatomomorpha</taxon>
        <taxon>Pentatomoidea</taxon>
        <taxon>Pentatomidae</taxon>
        <taxon>Pentatominae</taxon>
        <taxon>Nezara</taxon>
    </lineage>
</organism>
<feature type="region of interest" description="Disordered" evidence="1">
    <location>
        <begin position="455"/>
        <end position="474"/>
    </location>
</feature>
<keyword evidence="4" id="KW-1185">Reference proteome</keyword>
<feature type="compositionally biased region" description="Polar residues" evidence="1">
    <location>
        <begin position="199"/>
        <end position="213"/>
    </location>
</feature>
<dbReference type="EMBL" id="OV725081">
    <property type="protein sequence ID" value="CAH1401205.1"/>
    <property type="molecule type" value="Genomic_DNA"/>
</dbReference>
<reference evidence="3" key="1">
    <citation type="submission" date="2022-01" db="EMBL/GenBank/DDBJ databases">
        <authorList>
            <person name="King R."/>
        </authorList>
    </citation>
    <scope>NUCLEOTIDE SEQUENCE</scope>
</reference>
<protein>
    <submittedName>
        <fullName evidence="3">Uncharacterized protein</fullName>
    </submittedName>
</protein>
<evidence type="ECO:0000256" key="1">
    <source>
        <dbReference type="SAM" id="MobiDB-lite"/>
    </source>
</evidence>
<dbReference type="OrthoDB" id="10542572at2759"/>
<evidence type="ECO:0000313" key="3">
    <source>
        <dbReference type="EMBL" id="CAH1401205.1"/>
    </source>
</evidence>
<keyword evidence="2" id="KW-0812">Transmembrane</keyword>
<sequence>MENTKWLAVFLLMATLNLAFLIVFLTATVNELREACPVTTGRIVKDPFASPLKKYLVKKEIASTGKVVIEMSVPNHKINITIYVARNRRIPLAFPPQMDIPTLSGQLRREPSISDSAMSVDVKNNAQNGNEIVKQISSSQMTTLSEVNGLSARVKRDHTTDSETTTSSMTTVVRKSSTPFSQTTLLQNFTGSVIEEATIPQTTPAEELSTPSGRSVREALTPFPESQEVTTSTDQVEKEASTPLSQTTLLSESTTASSRVPRKASKGLGLSEKEKTTIKNIYRVLRALSTPVEQTTEVKNVATLGDGKEHSTTSELNIKQDTTISSIHRLIREATTTTQKENLMQEVTTPKGEDNTEQSTLDQNLSTTNPPRIVRDAPTLAKASMNKEVTRPSGRIFREALIQNQMNVGEESIPSIHKKPVLKEKKLMEGFFKETISAIIGELEQVKLEAMKKISKHNDDPTFPPQTDPEGTDF</sequence>
<feature type="compositionally biased region" description="Polar residues" evidence="1">
    <location>
        <begin position="357"/>
        <end position="370"/>
    </location>
</feature>
<accession>A0A9P0HF20</accession>